<evidence type="ECO:0008006" key="5">
    <source>
        <dbReference type="Google" id="ProtNLM"/>
    </source>
</evidence>
<sequence>MSLTKKISQLKNLAELQPNKKWEDTTKYDLLSEISAQNRLMKAQKLTNSEKVDLFVSRVMRRTVPSVSKVIAGFLIIMMGSGVGFAAQASVPGEVLWPIKRSIEKAELTVTLSPVRETEVHIKHVNKRLAEIDKIVKDLNKTDQPGQTVKSEKAIKKAVGHLEQDVTAVDTSLKIVKEEKKPVEAVSLAKKVKDATKETKNKVSSLEEANKSKNAVFKEALNDVKKFNEEAKESAVNLAVEVHEEVESAMKKSVIDQEISTNSTTPQTYIEERDAQTIKNLVTEIIASEIDDLSSEIKNTKEKVDVAGEEQENNTDASVGQQEDLTNINSIKSKPGAAEVVLDEAKVLLGEGALKDALNKVSESKEINSEAETVLEQISNNKQAENKDSIDSGQTASTTPADMDGNLKEESETVEASAVGIDEVELKEVELEEPVVDDSAVTEINN</sequence>
<organism evidence="3 4">
    <name type="scientific">Candidatus Komeilibacteria bacterium CG11_big_fil_rev_8_21_14_0_20_36_20</name>
    <dbReference type="NCBI Taxonomy" id="1974477"/>
    <lineage>
        <taxon>Bacteria</taxon>
        <taxon>Candidatus Komeiliibacteriota</taxon>
    </lineage>
</organism>
<dbReference type="AlphaFoldDB" id="A0A2H0NFR8"/>
<protein>
    <recommendedName>
        <fullName evidence="5">DUF5667 domain-containing protein</fullName>
    </recommendedName>
</protein>
<gene>
    <name evidence="3" type="ORF">COV55_01095</name>
</gene>
<keyword evidence="2" id="KW-1133">Transmembrane helix</keyword>
<dbReference type="Proteomes" id="UP000230564">
    <property type="component" value="Unassembled WGS sequence"/>
</dbReference>
<reference evidence="3 4" key="1">
    <citation type="submission" date="2017-09" db="EMBL/GenBank/DDBJ databases">
        <title>Depth-based differentiation of microbial function through sediment-hosted aquifers and enrichment of novel symbionts in the deep terrestrial subsurface.</title>
        <authorList>
            <person name="Probst A.J."/>
            <person name="Ladd B."/>
            <person name="Jarett J.K."/>
            <person name="Geller-Mcgrath D.E."/>
            <person name="Sieber C.M."/>
            <person name="Emerson J.B."/>
            <person name="Anantharaman K."/>
            <person name="Thomas B.C."/>
            <person name="Malmstrom R."/>
            <person name="Stieglmeier M."/>
            <person name="Klingl A."/>
            <person name="Woyke T."/>
            <person name="Ryan C.M."/>
            <person name="Banfield J.F."/>
        </authorList>
    </citation>
    <scope>NUCLEOTIDE SEQUENCE [LARGE SCALE GENOMIC DNA]</scope>
    <source>
        <strain evidence="3">CG11_big_fil_rev_8_21_14_0_20_36_20</strain>
    </source>
</reference>
<keyword evidence="2" id="KW-0472">Membrane</keyword>
<evidence type="ECO:0000313" key="3">
    <source>
        <dbReference type="EMBL" id="PIR07005.1"/>
    </source>
</evidence>
<comment type="caution">
    <text evidence="3">The sequence shown here is derived from an EMBL/GenBank/DDBJ whole genome shotgun (WGS) entry which is preliminary data.</text>
</comment>
<evidence type="ECO:0000313" key="4">
    <source>
        <dbReference type="Proteomes" id="UP000230564"/>
    </source>
</evidence>
<evidence type="ECO:0000256" key="2">
    <source>
        <dbReference type="SAM" id="Phobius"/>
    </source>
</evidence>
<feature type="region of interest" description="Disordered" evidence="1">
    <location>
        <begin position="380"/>
        <end position="421"/>
    </location>
</feature>
<evidence type="ECO:0000256" key="1">
    <source>
        <dbReference type="SAM" id="MobiDB-lite"/>
    </source>
</evidence>
<dbReference type="EMBL" id="PCWQ01000007">
    <property type="protein sequence ID" value="PIR07005.1"/>
    <property type="molecule type" value="Genomic_DNA"/>
</dbReference>
<name>A0A2H0NFR8_9BACT</name>
<feature type="transmembrane region" description="Helical" evidence="2">
    <location>
        <begin position="70"/>
        <end position="91"/>
    </location>
</feature>
<keyword evidence="2" id="KW-0812">Transmembrane</keyword>
<accession>A0A2H0NFR8</accession>
<feature type="compositionally biased region" description="Polar residues" evidence="1">
    <location>
        <begin position="391"/>
        <end position="400"/>
    </location>
</feature>
<proteinExistence type="predicted"/>